<dbReference type="EMBL" id="LAZR01000741">
    <property type="protein sequence ID" value="KKN59025.1"/>
    <property type="molecule type" value="Genomic_DNA"/>
</dbReference>
<gene>
    <name evidence="2" type="ORF">LCGC14_0545800</name>
</gene>
<feature type="transmembrane region" description="Helical" evidence="1">
    <location>
        <begin position="37"/>
        <end position="56"/>
    </location>
</feature>
<proteinExistence type="predicted"/>
<comment type="caution">
    <text evidence="2">The sequence shown here is derived from an EMBL/GenBank/DDBJ whole genome shotgun (WGS) entry which is preliminary data.</text>
</comment>
<keyword evidence="1" id="KW-0472">Membrane</keyword>
<feature type="transmembrane region" description="Helical" evidence="1">
    <location>
        <begin position="12"/>
        <end position="31"/>
    </location>
</feature>
<sequence>MGFEEFYDVKTWIKFAFLMIPLTIFIFAFAPTLKWKLLLTFGGLIGVITALSGASLRKRQ</sequence>
<evidence type="ECO:0000256" key="1">
    <source>
        <dbReference type="SAM" id="Phobius"/>
    </source>
</evidence>
<reference evidence="2" key="1">
    <citation type="journal article" date="2015" name="Nature">
        <title>Complex archaea that bridge the gap between prokaryotes and eukaryotes.</title>
        <authorList>
            <person name="Spang A."/>
            <person name="Saw J.H."/>
            <person name="Jorgensen S.L."/>
            <person name="Zaremba-Niedzwiedzka K."/>
            <person name="Martijn J."/>
            <person name="Lind A.E."/>
            <person name="van Eijk R."/>
            <person name="Schleper C."/>
            <person name="Guy L."/>
            <person name="Ettema T.J."/>
        </authorList>
    </citation>
    <scope>NUCLEOTIDE SEQUENCE</scope>
</reference>
<evidence type="ECO:0000313" key="2">
    <source>
        <dbReference type="EMBL" id="KKN59025.1"/>
    </source>
</evidence>
<organism evidence="2">
    <name type="scientific">marine sediment metagenome</name>
    <dbReference type="NCBI Taxonomy" id="412755"/>
    <lineage>
        <taxon>unclassified sequences</taxon>
        <taxon>metagenomes</taxon>
        <taxon>ecological metagenomes</taxon>
    </lineage>
</organism>
<keyword evidence="1" id="KW-1133">Transmembrane helix</keyword>
<accession>A0A0F9RRB8</accession>
<dbReference type="AlphaFoldDB" id="A0A0F9RRB8"/>
<name>A0A0F9RRB8_9ZZZZ</name>
<keyword evidence="1" id="KW-0812">Transmembrane</keyword>
<protein>
    <submittedName>
        <fullName evidence="2">Uncharacterized protein</fullName>
    </submittedName>
</protein>